<dbReference type="Proteomes" id="UP000494106">
    <property type="component" value="Unassembled WGS sequence"/>
</dbReference>
<accession>A0A8S1B387</accession>
<keyword evidence="1" id="KW-0472">Membrane</keyword>
<sequence length="421" mass="47837">MKQKYLQKKVDVIWFYGKCKAFPLPGWNGYIEHVTSNIVDFSKSKISFLPFVQQPASNYNTIYTTLLCALEDAKRHNHTVCIITFDQPLFAKAREIVSAAPEGSELSKIIVRLGGFHLLMSFFGAIGYIMHGSGLKEVLSEIYVPKSLEKMLNGHDYARAVRAHTLLQLTLALTILKELAIDDVVSSTVKVHDEEVPIDPVLLFQRMSVTKTFEDGIETFFAYDLAPYPLSLFDAAGMRKTMKSALYDCFQSVNAEVDCTNAAYVIDGGYLLHHVVWDREETFNVIFEKYVQYLRRHYGHTVTVVFDGYSDTTKNIKATEQRRRATKTSSGTDIMFDEFMTVPVNQQHFFANINNKSRFISMLSNKLTAENIAVKQAPSLIFLDCRHQYSFPSSAPQQSGKFQRLLYPLEIEAHSTEDFGT</sequence>
<feature type="transmembrane region" description="Helical" evidence="1">
    <location>
        <begin position="109"/>
        <end position="130"/>
    </location>
</feature>
<evidence type="ECO:0000313" key="3">
    <source>
        <dbReference type="Proteomes" id="UP000494106"/>
    </source>
</evidence>
<evidence type="ECO:0000256" key="1">
    <source>
        <dbReference type="SAM" id="Phobius"/>
    </source>
</evidence>
<comment type="caution">
    <text evidence="2">The sequence shown here is derived from an EMBL/GenBank/DDBJ whole genome shotgun (WGS) entry which is preliminary data.</text>
</comment>
<proteinExistence type="predicted"/>
<reference evidence="2 3" key="1">
    <citation type="submission" date="2020-04" db="EMBL/GenBank/DDBJ databases">
        <authorList>
            <person name="Wallbank WR R."/>
            <person name="Pardo Diaz C."/>
            <person name="Kozak K."/>
            <person name="Martin S."/>
            <person name="Jiggins C."/>
            <person name="Moest M."/>
            <person name="Warren A I."/>
            <person name="Byers J.R.P. K."/>
            <person name="Montejo-Kovacevich G."/>
            <person name="Yen C E."/>
        </authorList>
    </citation>
    <scope>NUCLEOTIDE SEQUENCE [LARGE SCALE GENOMIC DNA]</scope>
</reference>
<evidence type="ECO:0000313" key="2">
    <source>
        <dbReference type="EMBL" id="CAB3252778.1"/>
    </source>
</evidence>
<protein>
    <submittedName>
        <fullName evidence="2">Uncharacterized protein</fullName>
    </submittedName>
</protein>
<keyword evidence="3" id="KW-1185">Reference proteome</keyword>
<keyword evidence="1" id="KW-1133">Transmembrane helix</keyword>
<dbReference type="PANTHER" id="PTHR46704">
    <property type="entry name" value="CXC DOMAIN-CONTAINING PROTEIN-RELATED"/>
    <property type="match status" value="1"/>
</dbReference>
<name>A0A8S1B387_ARCPL</name>
<gene>
    <name evidence="2" type="ORF">APLA_LOCUS13697</name>
</gene>
<dbReference type="PANTHER" id="PTHR46704:SF1">
    <property type="entry name" value="TELOMERE LENGTH REGULATION PROTEIN TEL2 HOMOLOG"/>
    <property type="match status" value="1"/>
</dbReference>
<keyword evidence="1" id="KW-0812">Transmembrane</keyword>
<dbReference type="AlphaFoldDB" id="A0A8S1B387"/>
<dbReference type="EMBL" id="CADEBC010000558">
    <property type="protein sequence ID" value="CAB3252778.1"/>
    <property type="molecule type" value="Genomic_DNA"/>
</dbReference>
<dbReference type="OrthoDB" id="6753017at2759"/>
<organism evidence="2 3">
    <name type="scientific">Arctia plantaginis</name>
    <name type="common">Wood tiger moth</name>
    <name type="synonym">Phalaena plantaginis</name>
    <dbReference type="NCBI Taxonomy" id="874455"/>
    <lineage>
        <taxon>Eukaryota</taxon>
        <taxon>Metazoa</taxon>
        <taxon>Ecdysozoa</taxon>
        <taxon>Arthropoda</taxon>
        <taxon>Hexapoda</taxon>
        <taxon>Insecta</taxon>
        <taxon>Pterygota</taxon>
        <taxon>Neoptera</taxon>
        <taxon>Endopterygota</taxon>
        <taxon>Lepidoptera</taxon>
        <taxon>Glossata</taxon>
        <taxon>Ditrysia</taxon>
        <taxon>Noctuoidea</taxon>
        <taxon>Erebidae</taxon>
        <taxon>Arctiinae</taxon>
        <taxon>Arctia</taxon>
    </lineage>
</organism>